<dbReference type="Proteomes" id="UP001213000">
    <property type="component" value="Unassembled WGS sequence"/>
</dbReference>
<protein>
    <recommendedName>
        <fullName evidence="2">DUF7918 domain-containing protein</fullName>
    </recommendedName>
</protein>
<comment type="caution">
    <text evidence="3">The sequence shown here is derived from an EMBL/GenBank/DDBJ whole genome shotgun (WGS) entry which is preliminary data.</text>
</comment>
<proteinExistence type="predicted"/>
<evidence type="ECO:0000256" key="1">
    <source>
        <dbReference type="SAM" id="MobiDB-lite"/>
    </source>
</evidence>
<keyword evidence="4" id="KW-1185">Reference proteome</keyword>
<gene>
    <name evidence="3" type="ORF">NP233_g3721</name>
</gene>
<evidence type="ECO:0000313" key="3">
    <source>
        <dbReference type="EMBL" id="KAJ3571503.1"/>
    </source>
</evidence>
<feature type="domain" description="DUF7918" evidence="2">
    <location>
        <begin position="38"/>
        <end position="260"/>
    </location>
</feature>
<dbReference type="InterPro" id="IPR057678">
    <property type="entry name" value="DUF7918"/>
</dbReference>
<name>A0AAD5YW78_9AGAR</name>
<dbReference type="Pfam" id="PF25534">
    <property type="entry name" value="DUF7918"/>
    <property type="match status" value="1"/>
</dbReference>
<sequence length="336" mass="37952">MLGPFASQMMAWRNVNLALNYHPCKSSFPSVMPAHNDISVKIQVDGADLPEFMVEKDIEKNKITWWVPAQTGKVFIKIWDHLEFLQSLSKKLTEFQEFRILVESLDKSRGVWRVGVKANGAQAYSTLIGTRPGSRHSRNVGYYRESTTSLRRFVFSPVTLVDDDDLLQGLQVASLGEVEVECHSVDVLGSFVKGPSKSVIPDGQKLHEKAKKGIAHHIGYGSTRSASPTRFHNHIKEHLATFVFRYRTLDFLQAQGVAPREQNLNNGQLQAGGSRKTRTTIPEDEDDDEIRELLKQVEQAKARKRKKRDEPEAIRKKVKQERKANIVPGGVIDLTI</sequence>
<accession>A0AAD5YW78</accession>
<evidence type="ECO:0000313" key="4">
    <source>
        <dbReference type="Proteomes" id="UP001213000"/>
    </source>
</evidence>
<dbReference type="EMBL" id="JANIEX010000182">
    <property type="protein sequence ID" value="KAJ3571503.1"/>
    <property type="molecule type" value="Genomic_DNA"/>
</dbReference>
<dbReference type="PANTHER" id="PTHR36223:SF1">
    <property type="entry name" value="TRANSCRIPTION ELONGATION FACTOR EAF N-TERMINAL DOMAIN-CONTAINING PROTEIN"/>
    <property type="match status" value="1"/>
</dbReference>
<evidence type="ECO:0000259" key="2">
    <source>
        <dbReference type="Pfam" id="PF25534"/>
    </source>
</evidence>
<dbReference type="AlphaFoldDB" id="A0AAD5YW78"/>
<feature type="compositionally biased region" description="Polar residues" evidence="1">
    <location>
        <begin position="262"/>
        <end position="271"/>
    </location>
</feature>
<dbReference type="PANTHER" id="PTHR36223">
    <property type="entry name" value="BETA-LACTAMASE-TYPE TRANSPEPTIDASE FOLD DOMAIN CONTAINING PROTEIN"/>
    <property type="match status" value="1"/>
</dbReference>
<feature type="region of interest" description="Disordered" evidence="1">
    <location>
        <begin position="262"/>
        <end position="321"/>
    </location>
</feature>
<reference evidence="3" key="1">
    <citation type="submission" date="2022-07" db="EMBL/GenBank/DDBJ databases">
        <title>Genome Sequence of Leucocoprinus birnbaumii.</title>
        <authorList>
            <person name="Buettner E."/>
        </authorList>
    </citation>
    <scope>NUCLEOTIDE SEQUENCE</scope>
    <source>
        <strain evidence="3">VT141</strain>
    </source>
</reference>
<feature type="compositionally biased region" description="Basic and acidic residues" evidence="1">
    <location>
        <begin position="291"/>
        <end position="301"/>
    </location>
</feature>
<organism evidence="3 4">
    <name type="scientific">Leucocoprinus birnbaumii</name>
    <dbReference type="NCBI Taxonomy" id="56174"/>
    <lineage>
        <taxon>Eukaryota</taxon>
        <taxon>Fungi</taxon>
        <taxon>Dikarya</taxon>
        <taxon>Basidiomycota</taxon>
        <taxon>Agaricomycotina</taxon>
        <taxon>Agaricomycetes</taxon>
        <taxon>Agaricomycetidae</taxon>
        <taxon>Agaricales</taxon>
        <taxon>Agaricineae</taxon>
        <taxon>Agaricaceae</taxon>
        <taxon>Leucocoprinus</taxon>
    </lineage>
</organism>